<evidence type="ECO:0000256" key="3">
    <source>
        <dbReference type="ARBA" id="ARBA00022448"/>
    </source>
</evidence>
<accession>A0A7S0MZ61</accession>
<evidence type="ECO:0000256" key="2">
    <source>
        <dbReference type="ARBA" id="ARBA00006375"/>
    </source>
</evidence>
<dbReference type="PANTHER" id="PTHR45667">
    <property type="entry name" value="S-ADENOSYLMETHIONINE MITOCHONDRIAL CARRIER PROTEIN"/>
    <property type="match status" value="1"/>
</dbReference>
<organism evidence="10">
    <name type="scientific">Cryptomonas curvata</name>
    <dbReference type="NCBI Taxonomy" id="233186"/>
    <lineage>
        <taxon>Eukaryota</taxon>
        <taxon>Cryptophyceae</taxon>
        <taxon>Cryptomonadales</taxon>
        <taxon>Cryptomonadaceae</taxon>
        <taxon>Cryptomonas</taxon>
    </lineage>
</organism>
<dbReference type="InterPro" id="IPR023395">
    <property type="entry name" value="MCP_dom_sf"/>
</dbReference>
<comment type="similarity">
    <text evidence="2 9">Belongs to the mitochondrial carrier (TC 2.A.29) family.</text>
</comment>
<dbReference type="Pfam" id="PF00153">
    <property type="entry name" value="Mito_carr"/>
    <property type="match status" value="1"/>
</dbReference>
<evidence type="ECO:0000256" key="1">
    <source>
        <dbReference type="ARBA" id="ARBA00004141"/>
    </source>
</evidence>
<dbReference type="InterPro" id="IPR018108">
    <property type="entry name" value="MCP_transmembrane"/>
</dbReference>
<evidence type="ECO:0000313" key="10">
    <source>
        <dbReference type="EMBL" id="CAD8654535.1"/>
    </source>
</evidence>
<keyword evidence="7 8" id="KW-0472">Membrane</keyword>
<dbReference type="GO" id="GO:0016020">
    <property type="term" value="C:membrane"/>
    <property type="evidence" value="ECO:0007669"/>
    <property type="project" value="UniProtKB-SubCell"/>
</dbReference>
<evidence type="ECO:0000256" key="8">
    <source>
        <dbReference type="PROSITE-ProRule" id="PRU00282"/>
    </source>
</evidence>
<sequence length="276" mass="29151">MGGGSDLSSLSGAENCVLGITAGILTKLTNYPLLSWKNTVQQGLPISLNPKIVYRGLVMACLNLGGTTGVQFGTTGYFQKMLAGAGASPDQTQMGGAFLGGLVSGVPCSLWELTMIQQQRFGTTLLGTIPGVYTKYGIASVFRGVTMTLGRESLFTLAMLGITPKIQATLVEKSGIDKHSALAAGALAGSFFAATLTHPMDTIKTCMQGDLDRAKYTNVLGTGSKLASEYGVARGLFKGLAFRITLIATTFFLVNNFKQLLFPVLYPHAVSKDEKK</sequence>
<evidence type="ECO:0000256" key="5">
    <source>
        <dbReference type="ARBA" id="ARBA00022737"/>
    </source>
</evidence>
<evidence type="ECO:0000256" key="9">
    <source>
        <dbReference type="RuleBase" id="RU000488"/>
    </source>
</evidence>
<dbReference type="Gene3D" id="1.50.40.10">
    <property type="entry name" value="Mitochondrial carrier domain"/>
    <property type="match status" value="1"/>
</dbReference>
<keyword evidence="3 9" id="KW-0813">Transport</keyword>
<proteinExistence type="inferred from homology"/>
<dbReference type="AlphaFoldDB" id="A0A7S0MZ61"/>
<evidence type="ECO:0000256" key="6">
    <source>
        <dbReference type="ARBA" id="ARBA00022989"/>
    </source>
</evidence>
<dbReference type="EMBL" id="HBEZ01052383">
    <property type="protein sequence ID" value="CAD8654535.1"/>
    <property type="molecule type" value="Transcribed_RNA"/>
</dbReference>
<reference evidence="10" key="1">
    <citation type="submission" date="2021-01" db="EMBL/GenBank/DDBJ databases">
        <authorList>
            <person name="Corre E."/>
            <person name="Pelletier E."/>
            <person name="Niang G."/>
            <person name="Scheremetjew M."/>
            <person name="Finn R."/>
            <person name="Kale V."/>
            <person name="Holt S."/>
            <person name="Cochrane G."/>
            <person name="Meng A."/>
            <person name="Brown T."/>
            <person name="Cohen L."/>
        </authorList>
    </citation>
    <scope>NUCLEOTIDE SEQUENCE</scope>
    <source>
        <strain evidence="10">CCAP979/52</strain>
    </source>
</reference>
<name>A0A7S0MZ61_9CRYP</name>
<evidence type="ECO:0000256" key="4">
    <source>
        <dbReference type="ARBA" id="ARBA00022692"/>
    </source>
</evidence>
<evidence type="ECO:0008006" key="11">
    <source>
        <dbReference type="Google" id="ProtNLM"/>
    </source>
</evidence>
<comment type="subcellular location">
    <subcellularLocation>
        <location evidence="1">Membrane</location>
        <topology evidence="1">Multi-pass membrane protein</topology>
    </subcellularLocation>
</comment>
<keyword evidence="5" id="KW-0677">Repeat</keyword>
<keyword evidence="4 8" id="KW-0812">Transmembrane</keyword>
<feature type="repeat" description="Solcar" evidence="8">
    <location>
        <begin position="176"/>
        <end position="264"/>
    </location>
</feature>
<evidence type="ECO:0000256" key="7">
    <source>
        <dbReference type="ARBA" id="ARBA00023136"/>
    </source>
</evidence>
<keyword evidence="6" id="KW-1133">Transmembrane helix</keyword>
<protein>
    <recommendedName>
        <fullName evidence="11">Mitochondrial carrier protein</fullName>
    </recommendedName>
</protein>
<dbReference type="PROSITE" id="PS50920">
    <property type="entry name" value="SOLCAR"/>
    <property type="match status" value="1"/>
</dbReference>
<gene>
    <name evidence="10" type="ORF">CCUR1050_LOCUS28737</name>
</gene>
<dbReference type="SUPFAM" id="SSF103506">
    <property type="entry name" value="Mitochondrial carrier"/>
    <property type="match status" value="1"/>
</dbReference>